<accession>A0A2Z7CYU9</accession>
<dbReference type="EMBL" id="KQ991955">
    <property type="protein sequence ID" value="KZV51187.1"/>
    <property type="molecule type" value="Genomic_DNA"/>
</dbReference>
<protein>
    <submittedName>
        <fullName evidence="1">Uncharacterized protein</fullName>
    </submittedName>
</protein>
<organism evidence="1 2">
    <name type="scientific">Dorcoceras hygrometricum</name>
    <dbReference type="NCBI Taxonomy" id="472368"/>
    <lineage>
        <taxon>Eukaryota</taxon>
        <taxon>Viridiplantae</taxon>
        <taxon>Streptophyta</taxon>
        <taxon>Embryophyta</taxon>
        <taxon>Tracheophyta</taxon>
        <taxon>Spermatophyta</taxon>
        <taxon>Magnoliopsida</taxon>
        <taxon>eudicotyledons</taxon>
        <taxon>Gunneridae</taxon>
        <taxon>Pentapetalae</taxon>
        <taxon>asterids</taxon>
        <taxon>lamiids</taxon>
        <taxon>Lamiales</taxon>
        <taxon>Gesneriaceae</taxon>
        <taxon>Didymocarpoideae</taxon>
        <taxon>Trichosporeae</taxon>
        <taxon>Loxocarpinae</taxon>
        <taxon>Dorcoceras</taxon>
    </lineage>
</organism>
<evidence type="ECO:0000313" key="2">
    <source>
        <dbReference type="Proteomes" id="UP000250235"/>
    </source>
</evidence>
<evidence type="ECO:0000313" key="1">
    <source>
        <dbReference type="EMBL" id="KZV51187.1"/>
    </source>
</evidence>
<dbReference type="Proteomes" id="UP000250235">
    <property type="component" value="Unassembled WGS sequence"/>
</dbReference>
<keyword evidence="2" id="KW-1185">Reference proteome</keyword>
<proteinExistence type="predicted"/>
<reference evidence="1 2" key="1">
    <citation type="journal article" date="2015" name="Proc. Natl. Acad. Sci. U.S.A.">
        <title>The resurrection genome of Boea hygrometrica: A blueprint for survival of dehydration.</title>
        <authorList>
            <person name="Xiao L."/>
            <person name="Yang G."/>
            <person name="Zhang L."/>
            <person name="Yang X."/>
            <person name="Zhao S."/>
            <person name="Ji Z."/>
            <person name="Zhou Q."/>
            <person name="Hu M."/>
            <person name="Wang Y."/>
            <person name="Chen M."/>
            <person name="Xu Y."/>
            <person name="Jin H."/>
            <person name="Xiao X."/>
            <person name="Hu G."/>
            <person name="Bao F."/>
            <person name="Hu Y."/>
            <person name="Wan P."/>
            <person name="Li L."/>
            <person name="Deng X."/>
            <person name="Kuang T."/>
            <person name="Xiang C."/>
            <person name="Zhu J.K."/>
            <person name="Oliver M.J."/>
            <person name="He Y."/>
        </authorList>
    </citation>
    <scope>NUCLEOTIDE SEQUENCE [LARGE SCALE GENOMIC DNA]</scope>
    <source>
        <strain evidence="2">cv. XS01</strain>
    </source>
</reference>
<name>A0A2Z7CYU9_9LAMI</name>
<gene>
    <name evidence="1" type="ORF">F511_12590</name>
</gene>
<dbReference type="AlphaFoldDB" id="A0A2Z7CYU9"/>
<sequence>MIGDPVRYQNTKALIQLVENFWFNQIAHCIPTKQHRQRPAIYTRSHRARG</sequence>